<evidence type="ECO:0000256" key="6">
    <source>
        <dbReference type="ARBA" id="ARBA00022840"/>
    </source>
</evidence>
<dbReference type="PANTHER" id="PTHR31814">
    <property type="match status" value="1"/>
</dbReference>
<dbReference type="GO" id="GO:0005524">
    <property type="term" value="F:ATP binding"/>
    <property type="evidence" value="ECO:0007669"/>
    <property type="project" value="UniProtKB-KW"/>
</dbReference>
<feature type="domain" description="GHMP kinase N-terminal" evidence="8">
    <location>
        <begin position="85"/>
        <end position="178"/>
    </location>
</feature>
<accession>A0A9D1UN08</accession>
<dbReference type="PRINTS" id="PR00959">
    <property type="entry name" value="MEVGALKINASE"/>
</dbReference>
<comment type="caution">
    <text evidence="10">The sequence shown here is derived from an EMBL/GenBank/DDBJ whole genome shotgun (WGS) entry which is preliminary data.</text>
</comment>
<dbReference type="EC" id="2.7.4.2" evidence="2"/>
<keyword evidence="6" id="KW-0067">ATP-binding</keyword>
<dbReference type="InterPro" id="IPR036554">
    <property type="entry name" value="GHMP_kinase_C_sf"/>
</dbReference>
<dbReference type="NCBIfam" id="TIGR01220">
    <property type="entry name" value="Pmev_kin_Gr_pos"/>
    <property type="match status" value="1"/>
</dbReference>
<evidence type="ECO:0000256" key="1">
    <source>
        <dbReference type="ARBA" id="ARBA00005017"/>
    </source>
</evidence>
<dbReference type="Gene3D" id="3.30.70.890">
    <property type="entry name" value="GHMP kinase, C-terminal domain"/>
    <property type="match status" value="1"/>
</dbReference>
<comment type="pathway">
    <text evidence="1">Isoprenoid biosynthesis; isopentenyl diphosphate biosynthesis via mevalonate pathway; isopentenyl diphosphate from (R)-mevalonate: step 2/3.</text>
</comment>
<evidence type="ECO:0000256" key="2">
    <source>
        <dbReference type="ARBA" id="ARBA00012958"/>
    </source>
</evidence>
<dbReference type="EMBL" id="DXGC01000103">
    <property type="protein sequence ID" value="HIW92400.1"/>
    <property type="molecule type" value="Genomic_DNA"/>
</dbReference>
<evidence type="ECO:0000256" key="3">
    <source>
        <dbReference type="ARBA" id="ARBA00022679"/>
    </source>
</evidence>
<evidence type="ECO:0000259" key="9">
    <source>
        <dbReference type="Pfam" id="PF08544"/>
    </source>
</evidence>
<feature type="compositionally biased region" description="Polar residues" evidence="7">
    <location>
        <begin position="235"/>
        <end position="244"/>
    </location>
</feature>
<dbReference type="PANTHER" id="PTHR31814:SF2">
    <property type="entry name" value="PHOSPHOMEVALONATE KINASE"/>
    <property type="match status" value="1"/>
</dbReference>
<dbReference type="InterPro" id="IPR006204">
    <property type="entry name" value="GHMP_kinase_N_dom"/>
</dbReference>
<feature type="region of interest" description="Disordered" evidence="7">
    <location>
        <begin position="235"/>
        <end position="264"/>
    </location>
</feature>
<evidence type="ECO:0000313" key="11">
    <source>
        <dbReference type="Proteomes" id="UP000824190"/>
    </source>
</evidence>
<name>A0A9D1UN08_9CORY</name>
<evidence type="ECO:0000256" key="5">
    <source>
        <dbReference type="ARBA" id="ARBA00022777"/>
    </source>
</evidence>
<keyword evidence="5 10" id="KW-0418">Kinase</keyword>
<dbReference type="Proteomes" id="UP000824190">
    <property type="component" value="Unassembled WGS sequence"/>
</dbReference>
<keyword evidence="3 10" id="KW-0808">Transferase</keyword>
<dbReference type="AlphaFoldDB" id="A0A9D1UN08"/>
<dbReference type="Pfam" id="PF08544">
    <property type="entry name" value="GHMP_kinases_C"/>
    <property type="match status" value="1"/>
</dbReference>
<reference evidence="10" key="1">
    <citation type="journal article" date="2021" name="PeerJ">
        <title>Extensive microbial diversity within the chicken gut microbiome revealed by metagenomics and culture.</title>
        <authorList>
            <person name="Gilroy R."/>
            <person name="Ravi A."/>
            <person name="Getino M."/>
            <person name="Pursley I."/>
            <person name="Horton D.L."/>
            <person name="Alikhan N.F."/>
            <person name="Baker D."/>
            <person name="Gharbi K."/>
            <person name="Hall N."/>
            <person name="Watson M."/>
            <person name="Adriaenssens E.M."/>
            <person name="Foster-Nyarko E."/>
            <person name="Jarju S."/>
            <person name="Secka A."/>
            <person name="Antonio M."/>
            <person name="Oren A."/>
            <person name="Chaudhuri R.R."/>
            <person name="La Ragione R."/>
            <person name="Hildebrand F."/>
            <person name="Pallen M.J."/>
        </authorList>
    </citation>
    <scope>NUCLEOTIDE SEQUENCE</scope>
    <source>
        <strain evidence="10">CHK32-1732</strain>
    </source>
</reference>
<feature type="domain" description="GHMP kinase C-terminal" evidence="9">
    <location>
        <begin position="293"/>
        <end position="354"/>
    </location>
</feature>
<gene>
    <name evidence="10" type="ORF">H9870_12175</name>
</gene>
<dbReference type="InterPro" id="IPR005917">
    <property type="entry name" value="Pmev_kinase_bact"/>
</dbReference>
<evidence type="ECO:0000256" key="4">
    <source>
        <dbReference type="ARBA" id="ARBA00022741"/>
    </source>
</evidence>
<dbReference type="InterPro" id="IPR014721">
    <property type="entry name" value="Ribsml_uS5_D2-typ_fold_subgr"/>
</dbReference>
<dbReference type="Pfam" id="PF00288">
    <property type="entry name" value="GHMP_kinases_N"/>
    <property type="match status" value="1"/>
</dbReference>
<dbReference type="SUPFAM" id="SSF54211">
    <property type="entry name" value="Ribosomal protein S5 domain 2-like"/>
    <property type="match status" value="1"/>
</dbReference>
<dbReference type="InterPro" id="IPR013750">
    <property type="entry name" value="GHMP_kinase_C_dom"/>
</dbReference>
<evidence type="ECO:0000313" key="10">
    <source>
        <dbReference type="EMBL" id="HIW92400.1"/>
    </source>
</evidence>
<reference evidence="10" key="2">
    <citation type="submission" date="2021-04" db="EMBL/GenBank/DDBJ databases">
        <authorList>
            <person name="Gilroy R."/>
        </authorList>
    </citation>
    <scope>NUCLEOTIDE SEQUENCE</scope>
    <source>
        <strain evidence="10">CHK32-1732</strain>
    </source>
</reference>
<feature type="compositionally biased region" description="Low complexity" evidence="7">
    <location>
        <begin position="245"/>
        <end position="254"/>
    </location>
</feature>
<organism evidence="10 11">
    <name type="scientific">Candidatus Corynebacterium avicola</name>
    <dbReference type="NCBI Taxonomy" id="2838527"/>
    <lineage>
        <taxon>Bacteria</taxon>
        <taxon>Bacillati</taxon>
        <taxon>Actinomycetota</taxon>
        <taxon>Actinomycetes</taxon>
        <taxon>Mycobacteriales</taxon>
        <taxon>Corynebacteriaceae</taxon>
        <taxon>Corynebacterium</taxon>
    </lineage>
</organism>
<dbReference type="SUPFAM" id="SSF55060">
    <property type="entry name" value="GHMP Kinase, C-terminal domain"/>
    <property type="match status" value="1"/>
</dbReference>
<dbReference type="GO" id="GO:0004631">
    <property type="term" value="F:phosphomevalonate kinase activity"/>
    <property type="evidence" value="ECO:0007669"/>
    <property type="project" value="UniProtKB-EC"/>
</dbReference>
<dbReference type="InterPro" id="IPR020568">
    <property type="entry name" value="Ribosomal_Su5_D2-typ_SF"/>
</dbReference>
<proteinExistence type="predicted"/>
<protein>
    <recommendedName>
        <fullName evidence="2">phosphomevalonate kinase</fullName>
        <ecNumber evidence="2">2.7.4.2</ecNumber>
    </recommendedName>
</protein>
<keyword evidence="4" id="KW-0547">Nucleotide-binding</keyword>
<sequence length="391" mass="41948">MITEVRAPGKLYIAGEYAVVETGHPAVLIAVDRYLTVRVSPAASDTGHITTDQNAGSRLAWYRRGTANSPDSMVIEPDQDQFSFVLAAVRVVEEAAVALGVELQVYDLDITSELDDDSGRKFGLGSSAAVTVATVRALCQHYKLGLGLMEQLKLALLASIEVQRSGSGGDVAASMFGGWIAYTSFDREWARQQRPQRELLELISAPWPGLSVRPLTPPAHLRLLVGWTGSPASTSRLVDDVQSNTEGTETPEAPTEGEDVDQTPNTGDYAWFLDQSRRCVEAFTDAVDRDDTAGVFAAIRRNRDLLRGLGELTGTTIETPTLRKLIETAESHGGAAKTSGAGGGDCGIVLIDPDCSASDIDDLLATWERADIRMLNLHVHKPDAAGDAEGE</sequence>
<evidence type="ECO:0000256" key="7">
    <source>
        <dbReference type="SAM" id="MobiDB-lite"/>
    </source>
</evidence>
<dbReference type="Gene3D" id="3.30.230.10">
    <property type="match status" value="1"/>
</dbReference>
<evidence type="ECO:0000259" key="8">
    <source>
        <dbReference type="Pfam" id="PF00288"/>
    </source>
</evidence>
<dbReference type="InterPro" id="IPR035102">
    <property type="entry name" value="Phosphomevalonate_kinase"/>
</dbReference>